<dbReference type="Pfam" id="PF03795">
    <property type="entry name" value="YCII"/>
    <property type="match status" value="1"/>
</dbReference>
<organism evidence="3 4">
    <name type="scientific">[Bacillus] enclensis</name>
    <dbReference type="NCBI Taxonomy" id="1402860"/>
    <lineage>
        <taxon>Bacteria</taxon>
        <taxon>Bacillati</taxon>
        <taxon>Bacillota</taxon>
        <taxon>Bacilli</taxon>
        <taxon>Bacillales</taxon>
        <taxon>Bacillaceae</taxon>
        <taxon>Rossellomorea</taxon>
    </lineage>
</organism>
<dbReference type="SUPFAM" id="SSF54909">
    <property type="entry name" value="Dimeric alpha+beta barrel"/>
    <property type="match status" value="1"/>
</dbReference>
<dbReference type="Proteomes" id="UP000181997">
    <property type="component" value="Unassembled WGS sequence"/>
</dbReference>
<gene>
    <name evidence="3" type="ORF">GA0061094_2712</name>
</gene>
<accession>A0A0V8HHB3</accession>
<evidence type="ECO:0000313" key="4">
    <source>
        <dbReference type="Proteomes" id="UP000181997"/>
    </source>
</evidence>
<reference evidence="4" key="1">
    <citation type="submission" date="2016-08" db="EMBL/GenBank/DDBJ databases">
        <authorList>
            <person name="Varghese N."/>
            <person name="Submissions Spin"/>
        </authorList>
    </citation>
    <scope>NUCLEOTIDE SEQUENCE [LARGE SCALE GENOMIC DNA]</scope>
    <source>
        <strain evidence="4">SGD-1123</strain>
    </source>
</reference>
<dbReference type="RefSeq" id="WP_058298822.1">
    <property type="nucleotide sequence ID" value="NZ_FMAU01000003.1"/>
</dbReference>
<dbReference type="InterPro" id="IPR011008">
    <property type="entry name" value="Dimeric_a/b-barrel"/>
</dbReference>
<protein>
    <submittedName>
        <fullName evidence="3">Uncharacterized conserved protein</fullName>
    </submittedName>
</protein>
<proteinExistence type="inferred from homology"/>
<evidence type="ECO:0000259" key="2">
    <source>
        <dbReference type="Pfam" id="PF03795"/>
    </source>
</evidence>
<evidence type="ECO:0000313" key="3">
    <source>
        <dbReference type="EMBL" id="SCC15005.1"/>
    </source>
</evidence>
<dbReference type="EMBL" id="FMAU01000003">
    <property type="protein sequence ID" value="SCC15005.1"/>
    <property type="molecule type" value="Genomic_DNA"/>
</dbReference>
<comment type="similarity">
    <text evidence="1">Belongs to the YciI family.</text>
</comment>
<evidence type="ECO:0000256" key="1">
    <source>
        <dbReference type="ARBA" id="ARBA00007689"/>
    </source>
</evidence>
<dbReference type="AlphaFoldDB" id="A0A0V8HHB3"/>
<name>A0A0V8HHB3_9BACI</name>
<sequence>MKFLCVGYFNREKMDARPEEEINAVMGECEPHLQELYETGQVLMDAGTGLEAKHIRRGGGKVIVSDGEETGEMIGSVFLIEAEDLDAAVGAARLHPAVQVEGGEEFGWRIEVRPVHYFKE</sequence>
<feature type="domain" description="YCII-related" evidence="2">
    <location>
        <begin position="1"/>
        <end position="100"/>
    </location>
</feature>
<dbReference type="Gene3D" id="3.30.70.1060">
    <property type="entry name" value="Dimeric alpha+beta barrel"/>
    <property type="match status" value="1"/>
</dbReference>
<dbReference type="OrthoDB" id="9807535at2"/>
<keyword evidence="4" id="KW-1185">Reference proteome</keyword>
<dbReference type="InterPro" id="IPR005545">
    <property type="entry name" value="YCII"/>
</dbReference>